<dbReference type="SUPFAM" id="SSF109635">
    <property type="entry name" value="DnaK suppressor protein DksA, alpha-hairpin domain"/>
    <property type="match status" value="1"/>
</dbReference>
<evidence type="ECO:0000259" key="6">
    <source>
        <dbReference type="Pfam" id="PF01258"/>
    </source>
</evidence>
<dbReference type="Pfam" id="PF01258">
    <property type="entry name" value="zf-dskA_traR"/>
    <property type="match status" value="1"/>
</dbReference>
<dbReference type="PANTHER" id="PTHR33823:SF4">
    <property type="entry name" value="GENERAL STRESS PROTEIN 16O"/>
    <property type="match status" value="1"/>
</dbReference>
<gene>
    <name evidence="7" type="ORF">CR194_08470</name>
</gene>
<evidence type="ECO:0000256" key="5">
    <source>
        <dbReference type="SAM" id="MobiDB-lite"/>
    </source>
</evidence>
<keyword evidence="2" id="KW-0863">Zinc-finger</keyword>
<evidence type="ECO:0000256" key="4">
    <source>
        <dbReference type="PROSITE-ProRule" id="PRU00510"/>
    </source>
</evidence>
<dbReference type="InterPro" id="IPR014240">
    <property type="entry name" value="YteA"/>
</dbReference>
<feature type="region of interest" description="Disordered" evidence="5">
    <location>
        <begin position="22"/>
        <end position="51"/>
    </location>
</feature>
<feature type="compositionally biased region" description="Basic and acidic residues" evidence="5">
    <location>
        <begin position="32"/>
        <end position="51"/>
    </location>
</feature>
<dbReference type="PANTHER" id="PTHR33823">
    <property type="entry name" value="RNA POLYMERASE-BINDING TRANSCRIPTION FACTOR DKSA-RELATED"/>
    <property type="match status" value="1"/>
</dbReference>
<keyword evidence="8" id="KW-1185">Reference proteome</keyword>
<keyword evidence="1" id="KW-0479">Metal-binding</keyword>
<keyword evidence="3" id="KW-0862">Zinc</keyword>
<dbReference type="GO" id="GO:0008270">
    <property type="term" value="F:zinc ion binding"/>
    <property type="evidence" value="ECO:0007669"/>
    <property type="project" value="UniProtKB-KW"/>
</dbReference>
<evidence type="ECO:0000313" key="7">
    <source>
        <dbReference type="EMBL" id="PYZ93917.1"/>
    </source>
</evidence>
<organism evidence="7 8">
    <name type="scientific">Salipaludibacillus keqinensis</name>
    <dbReference type="NCBI Taxonomy" id="2045207"/>
    <lineage>
        <taxon>Bacteria</taxon>
        <taxon>Bacillati</taxon>
        <taxon>Bacillota</taxon>
        <taxon>Bacilli</taxon>
        <taxon>Bacillales</taxon>
        <taxon>Bacillaceae</taxon>
    </lineage>
</organism>
<feature type="domain" description="Zinc finger DksA/TraR C4-type" evidence="6">
    <location>
        <begin position="83"/>
        <end position="107"/>
    </location>
</feature>
<evidence type="ECO:0000256" key="1">
    <source>
        <dbReference type="ARBA" id="ARBA00022723"/>
    </source>
</evidence>
<evidence type="ECO:0000256" key="3">
    <source>
        <dbReference type="ARBA" id="ARBA00022833"/>
    </source>
</evidence>
<dbReference type="InterPro" id="IPR000962">
    <property type="entry name" value="Znf_DskA_TraR"/>
</dbReference>
<proteinExistence type="predicted"/>
<dbReference type="Proteomes" id="UP000248214">
    <property type="component" value="Unassembled WGS sequence"/>
</dbReference>
<dbReference type="NCBIfam" id="TIGR02890">
    <property type="entry name" value="bacill_yteA"/>
    <property type="match status" value="1"/>
</dbReference>
<feature type="zinc finger region" description="dksA C4-type" evidence="4">
    <location>
        <begin position="88"/>
        <end position="112"/>
    </location>
</feature>
<accession>A0A323TJW7</accession>
<dbReference type="EMBL" id="PDOD01000002">
    <property type="protein sequence ID" value="PYZ93917.1"/>
    <property type="molecule type" value="Genomic_DNA"/>
</dbReference>
<name>A0A323TJW7_9BACI</name>
<dbReference type="InterPro" id="IPR037187">
    <property type="entry name" value="DnaK_N"/>
</dbReference>
<dbReference type="OrthoDB" id="9811543at2"/>
<dbReference type="AlphaFoldDB" id="A0A323TJW7"/>
<comment type="caution">
    <text evidence="7">The sequence shown here is derived from an EMBL/GenBank/DDBJ whole genome shotgun (WGS) entry which is preliminary data.</text>
</comment>
<dbReference type="PROSITE" id="PS51128">
    <property type="entry name" value="ZF_DKSA_2"/>
    <property type="match status" value="1"/>
</dbReference>
<sequence length="194" mass="22652">MNMYEDLKKQLEKDKQDILKQIEQEATYTSDKMNDPGELSHVDNHPADEATELYDREKDMAIRKQWEKHLQEIEIALNKMEKGTYGICEKTGQSIPYERLIAQPTATTVVLEEERTRSVPNDRPVEEAAMNEMGQGYYSNYMDEDTSPDDESTGYTEELEGFLSTGMNGFEGSDRVTFHRNKQYEHYIEERQEE</sequence>
<protein>
    <recommendedName>
        <fullName evidence="6">Zinc finger DksA/TraR C4-type domain-containing protein</fullName>
    </recommendedName>
</protein>
<dbReference type="Gene3D" id="1.20.120.910">
    <property type="entry name" value="DksA, coiled-coil domain"/>
    <property type="match status" value="1"/>
</dbReference>
<evidence type="ECO:0000256" key="2">
    <source>
        <dbReference type="ARBA" id="ARBA00022771"/>
    </source>
</evidence>
<evidence type="ECO:0000313" key="8">
    <source>
        <dbReference type="Proteomes" id="UP000248214"/>
    </source>
</evidence>
<reference evidence="7 8" key="1">
    <citation type="submission" date="2017-10" db="EMBL/GenBank/DDBJ databases">
        <title>Bacillus sp. nov., a halophilic bacterium isolated from a Keqin Lake.</title>
        <authorList>
            <person name="Wang H."/>
        </authorList>
    </citation>
    <scope>NUCLEOTIDE SEQUENCE [LARGE SCALE GENOMIC DNA]</scope>
    <source>
        <strain evidence="7 8">KQ-12</strain>
    </source>
</reference>